<organism evidence="1 2">
    <name type="scientific">Prevotella multiformis DSM 16608</name>
    <dbReference type="NCBI Taxonomy" id="888743"/>
    <lineage>
        <taxon>Bacteria</taxon>
        <taxon>Pseudomonadati</taxon>
        <taxon>Bacteroidota</taxon>
        <taxon>Bacteroidia</taxon>
        <taxon>Bacteroidales</taxon>
        <taxon>Prevotellaceae</taxon>
        <taxon>Prevotella</taxon>
    </lineage>
</organism>
<dbReference type="STRING" id="888743.HMPREF9141_1806"/>
<dbReference type="AlphaFoldDB" id="F0F889"/>
<sequence length="65" mass="7777">MAGEAHRAWAVYGILLTENGFCNHLYTFHKLEEYIRPDSFISYESDYMMFSCSTYLKCLLYGYRR</sequence>
<protein>
    <submittedName>
        <fullName evidence="1">Uncharacterized protein</fullName>
    </submittedName>
</protein>
<evidence type="ECO:0000313" key="1">
    <source>
        <dbReference type="EMBL" id="EGC19684.1"/>
    </source>
</evidence>
<comment type="caution">
    <text evidence="1">The sequence shown here is derived from an EMBL/GenBank/DDBJ whole genome shotgun (WGS) entry which is preliminary data.</text>
</comment>
<keyword evidence="2" id="KW-1185">Reference proteome</keyword>
<evidence type="ECO:0000313" key="2">
    <source>
        <dbReference type="Proteomes" id="UP000005697"/>
    </source>
</evidence>
<proteinExistence type="predicted"/>
<dbReference type="Proteomes" id="UP000005697">
    <property type="component" value="Unassembled WGS sequence"/>
</dbReference>
<name>F0F889_9BACT</name>
<gene>
    <name evidence="1" type="ORF">HMPREF9141_1806</name>
</gene>
<accession>F0F889</accession>
<dbReference type="HOGENOM" id="CLU_2846165_0_0_10"/>
<reference evidence="1 2" key="1">
    <citation type="submission" date="2011-01" db="EMBL/GenBank/DDBJ databases">
        <authorList>
            <person name="Muzny D."/>
            <person name="Qin X."/>
            <person name="Deng J."/>
            <person name="Jiang H."/>
            <person name="Liu Y."/>
            <person name="Qu J."/>
            <person name="Song X.-Z."/>
            <person name="Zhang L."/>
            <person name="Thornton R."/>
            <person name="Coyle M."/>
            <person name="Francisco L."/>
            <person name="Jackson L."/>
            <person name="Javaid M."/>
            <person name="Korchina V."/>
            <person name="Kovar C."/>
            <person name="Mata R."/>
            <person name="Mathew T."/>
            <person name="Ngo R."/>
            <person name="Nguyen L."/>
            <person name="Nguyen N."/>
            <person name="Okwuonu G."/>
            <person name="Ongeri F."/>
            <person name="Pham C."/>
            <person name="Simmons D."/>
            <person name="Wilczek-Boney K."/>
            <person name="Hale W."/>
            <person name="Jakkamsetti A."/>
            <person name="Pham P."/>
            <person name="Ruth R."/>
            <person name="San Lucas F."/>
            <person name="Warren J."/>
            <person name="Zhang J."/>
            <person name="Zhao Z."/>
            <person name="Zhou C."/>
            <person name="Zhu D."/>
            <person name="Lee S."/>
            <person name="Bess C."/>
            <person name="Blankenburg K."/>
            <person name="Forbes L."/>
            <person name="Fu Q."/>
            <person name="Gubbala S."/>
            <person name="Hirani K."/>
            <person name="Jayaseelan J.C."/>
            <person name="Lara F."/>
            <person name="Munidasa M."/>
            <person name="Palculict T."/>
            <person name="Patil S."/>
            <person name="Pu L.-L."/>
            <person name="Saada N."/>
            <person name="Tang L."/>
            <person name="Weissenberger G."/>
            <person name="Zhu Y."/>
            <person name="Hemphill L."/>
            <person name="Shang Y."/>
            <person name="Youmans B."/>
            <person name="Ayvaz T."/>
            <person name="Ross M."/>
            <person name="Santibanez J."/>
            <person name="Aqrawi P."/>
            <person name="Gross S."/>
            <person name="Joshi V."/>
            <person name="Fowler G."/>
            <person name="Nazareth L."/>
            <person name="Reid J."/>
            <person name="Worley K."/>
            <person name="Petrosino J."/>
            <person name="Highlander S."/>
            <person name="Gibbs R."/>
        </authorList>
    </citation>
    <scope>NUCLEOTIDE SEQUENCE [LARGE SCALE GENOMIC DNA]</scope>
    <source>
        <strain evidence="1 2">DSM 16608</strain>
    </source>
</reference>
<dbReference type="EMBL" id="AEWX01000025">
    <property type="protein sequence ID" value="EGC19684.1"/>
    <property type="molecule type" value="Genomic_DNA"/>
</dbReference>